<evidence type="ECO:0000313" key="1">
    <source>
        <dbReference type="EMBL" id="JAH91732.1"/>
    </source>
</evidence>
<name>A0A0E9WN13_ANGAN</name>
<protein>
    <submittedName>
        <fullName evidence="1">Uncharacterized protein</fullName>
    </submittedName>
</protein>
<dbReference type="EMBL" id="GBXM01016845">
    <property type="protein sequence ID" value="JAH91732.1"/>
    <property type="molecule type" value="Transcribed_RNA"/>
</dbReference>
<proteinExistence type="predicted"/>
<accession>A0A0E9WN13</accession>
<reference evidence="1" key="2">
    <citation type="journal article" date="2015" name="Fish Shellfish Immunol.">
        <title>Early steps in the European eel (Anguilla anguilla)-Vibrio vulnificus interaction in the gills: Role of the RtxA13 toxin.</title>
        <authorList>
            <person name="Callol A."/>
            <person name="Pajuelo D."/>
            <person name="Ebbesson L."/>
            <person name="Teles M."/>
            <person name="MacKenzie S."/>
            <person name="Amaro C."/>
        </authorList>
    </citation>
    <scope>NUCLEOTIDE SEQUENCE</scope>
</reference>
<dbReference type="AlphaFoldDB" id="A0A0E9WN13"/>
<sequence length="30" mass="2987">MCVCTAAPPAVGLGGGGKTRVRTKKKGERG</sequence>
<reference evidence="1" key="1">
    <citation type="submission" date="2014-11" db="EMBL/GenBank/DDBJ databases">
        <authorList>
            <person name="Amaro Gonzalez C."/>
        </authorList>
    </citation>
    <scope>NUCLEOTIDE SEQUENCE</scope>
</reference>
<organism evidence="1">
    <name type="scientific">Anguilla anguilla</name>
    <name type="common">European freshwater eel</name>
    <name type="synonym">Muraena anguilla</name>
    <dbReference type="NCBI Taxonomy" id="7936"/>
    <lineage>
        <taxon>Eukaryota</taxon>
        <taxon>Metazoa</taxon>
        <taxon>Chordata</taxon>
        <taxon>Craniata</taxon>
        <taxon>Vertebrata</taxon>
        <taxon>Euteleostomi</taxon>
        <taxon>Actinopterygii</taxon>
        <taxon>Neopterygii</taxon>
        <taxon>Teleostei</taxon>
        <taxon>Anguilliformes</taxon>
        <taxon>Anguillidae</taxon>
        <taxon>Anguilla</taxon>
    </lineage>
</organism>